<dbReference type="OrthoDB" id="3219396at2759"/>
<reference evidence="2" key="2">
    <citation type="submission" date="2025-08" db="UniProtKB">
        <authorList>
            <consortium name="Ensembl"/>
        </authorList>
    </citation>
    <scope>IDENTIFICATION</scope>
</reference>
<dbReference type="GeneID" id="114654758"/>
<dbReference type="Ensembl" id="ENSECRT00000015259.1">
    <property type="protein sequence ID" value="ENSECRP00000014996.1"/>
    <property type="gene ID" value="ENSECRG00000009994.1"/>
</dbReference>
<dbReference type="InterPro" id="IPR039588">
    <property type="entry name" value="FBXO4"/>
</dbReference>
<dbReference type="AlphaFoldDB" id="A0A8C4SCU6"/>
<dbReference type="GO" id="GO:0031146">
    <property type="term" value="P:SCF-dependent proteasomal ubiquitin-dependent protein catabolic process"/>
    <property type="evidence" value="ECO:0007669"/>
    <property type="project" value="InterPro"/>
</dbReference>
<dbReference type="PROSITE" id="PS50181">
    <property type="entry name" value="FBOX"/>
    <property type="match status" value="1"/>
</dbReference>
<dbReference type="PANTHER" id="PTHR16008:SF4">
    <property type="entry name" value="F-BOX ONLY PROTEIN 4"/>
    <property type="match status" value="1"/>
</dbReference>
<dbReference type="GO" id="GO:0000209">
    <property type="term" value="P:protein polyubiquitination"/>
    <property type="evidence" value="ECO:0007669"/>
    <property type="project" value="TreeGrafter"/>
</dbReference>
<evidence type="ECO:0000313" key="3">
    <source>
        <dbReference type="Proteomes" id="UP000694620"/>
    </source>
</evidence>
<reference evidence="2" key="3">
    <citation type="submission" date="2025-09" db="UniProtKB">
        <authorList>
            <consortium name="Ensembl"/>
        </authorList>
    </citation>
    <scope>IDENTIFICATION</scope>
</reference>
<organism evidence="2 3">
    <name type="scientific">Erpetoichthys calabaricus</name>
    <name type="common">Rope fish</name>
    <name type="synonym">Calamoichthys calabaricus</name>
    <dbReference type="NCBI Taxonomy" id="27687"/>
    <lineage>
        <taxon>Eukaryota</taxon>
        <taxon>Metazoa</taxon>
        <taxon>Chordata</taxon>
        <taxon>Craniata</taxon>
        <taxon>Vertebrata</taxon>
        <taxon>Euteleostomi</taxon>
        <taxon>Actinopterygii</taxon>
        <taxon>Polypteriformes</taxon>
        <taxon>Polypteridae</taxon>
        <taxon>Erpetoichthys</taxon>
    </lineage>
</organism>
<accession>A0A8C4SCU6</accession>
<name>A0A8C4SCU6_ERPCA</name>
<protein>
    <submittedName>
        <fullName evidence="2">F-box protein 4</fullName>
    </submittedName>
</protein>
<dbReference type="PANTHER" id="PTHR16008">
    <property type="entry name" value="F-BOX ONLY PROTEIN 4"/>
    <property type="match status" value="1"/>
</dbReference>
<keyword evidence="3" id="KW-1185">Reference proteome</keyword>
<dbReference type="SUPFAM" id="SSF81383">
    <property type="entry name" value="F-box domain"/>
    <property type="match status" value="1"/>
</dbReference>
<dbReference type="InterPro" id="IPR036047">
    <property type="entry name" value="F-box-like_dom_sf"/>
</dbReference>
<evidence type="ECO:0000313" key="2">
    <source>
        <dbReference type="Ensembl" id="ENSECRP00000014996.1"/>
    </source>
</evidence>
<dbReference type="Pfam" id="PF12937">
    <property type="entry name" value="F-box-like"/>
    <property type="match status" value="1"/>
</dbReference>
<dbReference type="InterPro" id="IPR027417">
    <property type="entry name" value="P-loop_NTPase"/>
</dbReference>
<dbReference type="Proteomes" id="UP000694620">
    <property type="component" value="Chromosome 7"/>
</dbReference>
<proteinExistence type="predicted"/>
<evidence type="ECO:0000259" key="1">
    <source>
        <dbReference type="PROSITE" id="PS50181"/>
    </source>
</evidence>
<dbReference type="SMART" id="SM00256">
    <property type="entry name" value="FBOX"/>
    <property type="match status" value="1"/>
</dbReference>
<dbReference type="Gene3D" id="1.20.1280.50">
    <property type="match status" value="1"/>
</dbReference>
<dbReference type="CDD" id="cd22085">
    <property type="entry name" value="F-box_FBXO4"/>
    <property type="match status" value="1"/>
</dbReference>
<feature type="domain" description="F-box" evidence="1">
    <location>
        <begin position="49"/>
        <end position="95"/>
    </location>
</feature>
<sequence length="379" mass="43471">MAVNERGGWESVVIESLRSFRDRYLQSVRNVSRSDHLMKRSNDEASATESHLERLPIDLHLYIMSFLSPQDLCRLSCTSHYWNSTVHDPLLWRYFLLRDIPLWSSVNHNSLPDLEVLTKTSSELLENANHDYMSQYLKSCPECRRYGKPNRPVYGAVTSFLHSLVVNTEPRFAMFGPGLEQLDVSLLTKMMYSPEVLPVAGLPQRQINGIGSGISFMFKNQQKLNIITLYSAVRKERERARTEQNNIQNPAFLQGDERATENCTRRYTVIPLVENVCNVVDGFIYVANAESNRSHERENEFEQIQAMLCQPYATSNRPLLVLSCISRAGVNKIPSIYMAHQLHLNKLSFPWLVQDTEAETLIGLLDGIEWLLRESGMNV</sequence>
<gene>
    <name evidence="2" type="primary">FBXO4</name>
    <name evidence="2" type="synonym">fbxo4</name>
</gene>
<reference evidence="2" key="1">
    <citation type="submission" date="2021-06" db="EMBL/GenBank/DDBJ databases">
        <authorList>
            <consortium name="Wellcome Sanger Institute Data Sharing"/>
        </authorList>
    </citation>
    <scope>NUCLEOTIDE SEQUENCE [LARGE SCALE GENOMIC DNA]</scope>
</reference>
<dbReference type="GeneTree" id="ENSGT00390000014416"/>
<dbReference type="GO" id="GO:0019005">
    <property type="term" value="C:SCF ubiquitin ligase complex"/>
    <property type="evidence" value="ECO:0007669"/>
    <property type="project" value="TreeGrafter"/>
</dbReference>
<dbReference type="RefSeq" id="XP_028661354.1">
    <property type="nucleotide sequence ID" value="XM_028805521.2"/>
</dbReference>
<dbReference type="InterPro" id="IPR001810">
    <property type="entry name" value="F-box_dom"/>
</dbReference>
<dbReference type="Gene3D" id="3.40.50.300">
    <property type="entry name" value="P-loop containing nucleotide triphosphate hydrolases"/>
    <property type="match status" value="1"/>
</dbReference>